<protein>
    <recommendedName>
        <fullName evidence="2">SRR1-like domain-containing protein</fullName>
    </recommendedName>
</protein>
<proteinExistence type="inferred from homology"/>
<comment type="similarity">
    <text evidence="1">Belongs to the SRR1 family.</text>
</comment>
<organism evidence="3 4">
    <name type="scientific">Cyclotella atomus</name>
    <dbReference type="NCBI Taxonomy" id="382360"/>
    <lineage>
        <taxon>Eukaryota</taxon>
        <taxon>Sar</taxon>
        <taxon>Stramenopiles</taxon>
        <taxon>Ochrophyta</taxon>
        <taxon>Bacillariophyta</taxon>
        <taxon>Coscinodiscophyceae</taxon>
        <taxon>Thalassiosirophycidae</taxon>
        <taxon>Stephanodiscales</taxon>
        <taxon>Stephanodiscaceae</taxon>
        <taxon>Cyclotella</taxon>
    </lineage>
</organism>
<dbReference type="EMBL" id="JALLPJ020000512">
    <property type="protein sequence ID" value="KAL3789957.1"/>
    <property type="molecule type" value="Genomic_DNA"/>
</dbReference>
<evidence type="ECO:0000313" key="4">
    <source>
        <dbReference type="Proteomes" id="UP001530400"/>
    </source>
</evidence>
<dbReference type="AlphaFoldDB" id="A0ABD3PPT2"/>
<dbReference type="PANTHER" id="PTHR28626:SF3">
    <property type="entry name" value="SRR1-LIKE PROTEIN"/>
    <property type="match status" value="1"/>
</dbReference>
<dbReference type="Proteomes" id="UP001530400">
    <property type="component" value="Unassembled WGS sequence"/>
</dbReference>
<dbReference type="Pfam" id="PF07985">
    <property type="entry name" value="SRR1"/>
    <property type="match status" value="1"/>
</dbReference>
<accession>A0ABD3PPT2</accession>
<gene>
    <name evidence="3" type="ORF">ACHAWO_002011</name>
</gene>
<feature type="domain" description="SRR1-like" evidence="2">
    <location>
        <begin position="87"/>
        <end position="315"/>
    </location>
</feature>
<dbReference type="InterPro" id="IPR040044">
    <property type="entry name" value="SRR1L"/>
</dbReference>
<dbReference type="InterPro" id="IPR012942">
    <property type="entry name" value="SRR1-like"/>
</dbReference>
<comment type="caution">
    <text evidence="3">The sequence shown here is derived from an EMBL/GenBank/DDBJ whole genome shotgun (WGS) entry which is preliminary data.</text>
</comment>
<evidence type="ECO:0000256" key="1">
    <source>
        <dbReference type="ARBA" id="ARBA00009856"/>
    </source>
</evidence>
<reference evidence="3 4" key="1">
    <citation type="submission" date="2024-10" db="EMBL/GenBank/DDBJ databases">
        <title>Updated reference genomes for cyclostephanoid diatoms.</title>
        <authorList>
            <person name="Roberts W.R."/>
            <person name="Alverson A.J."/>
        </authorList>
    </citation>
    <scope>NUCLEOTIDE SEQUENCE [LARGE SCALE GENOMIC DNA]</scope>
    <source>
        <strain evidence="3 4">AJA010-31</strain>
    </source>
</reference>
<evidence type="ECO:0000313" key="3">
    <source>
        <dbReference type="EMBL" id="KAL3789957.1"/>
    </source>
</evidence>
<evidence type="ECO:0000259" key="2">
    <source>
        <dbReference type="Pfam" id="PF07985"/>
    </source>
</evidence>
<name>A0ABD3PPT2_9STRA</name>
<keyword evidence="4" id="KW-1185">Reference proteome</keyword>
<sequence length="345" mass="39287">MSSDEWTIITKSNARNRKQKKGAAQACPGLYRSNNHVAAAQHGDVDSKSKEQIQNAIIDCINSLERQYQSGKGFAYRLIDAISSDADNFHLNEIVVYGIGNFSTELYSPSMLQLAGALLLRRLVAAKFSNDSDGTNAATNQKDGDVSFRQDQQRVPIYYYEPCIVGAEKEMLQEVFCVHTLENNDMGKLPVFNMRQNNATALQQDAEKNGGSRYTLFYMPHCPMRLYCNVIWAHWDHICISEMVNSRFHPIMIFGNSFHAYDERMISSDQRMDPTNGMLRLVPFINEKSVYISSENRDLEDSLRMMDRAFNDCNVISFSVDKDFVVEKPTEYVPSDDPYQNGELL</sequence>
<dbReference type="PANTHER" id="PTHR28626">
    <property type="entry name" value="SRR1-LIKE PROTEIN"/>
    <property type="match status" value="1"/>
</dbReference>